<name>A0A815A2Q7_ADIRI</name>
<feature type="chain" id="PRO_5032456178" description="non-reducing end alpha-L-arabinofuranosidase" evidence="7">
    <location>
        <begin position="26"/>
        <end position="668"/>
    </location>
</feature>
<evidence type="ECO:0000259" key="8">
    <source>
        <dbReference type="SMART" id="SM00813"/>
    </source>
</evidence>
<comment type="caution">
    <text evidence="9">The sequence shown here is derived from an EMBL/GenBank/DDBJ whole genome shotgun (WGS) entry which is preliminary data.</text>
</comment>
<dbReference type="Proteomes" id="UP000663852">
    <property type="component" value="Unassembled WGS sequence"/>
</dbReference>
<feature type="domain" description="Alpha-L-arabinofuranosidase C-terminal" evidence="8">
    <location>
        <begin position="457"/>
        <end position="660"/>
    </location>
</feature>
<keyword evidence="5" id="KW-0378">Hydrolase</keyword>
<proteinExistence type="inferred from homology"/>
<evidence type="ECO:0000313" key="9">
    <source>
        <dbReference type="EMBL" id="CAF1250366.1"/>
    </source>
</evidence>
<dbReference type="InterPro" id="IPR051563">
    <property type="entry name" value="Glycosyl_Hydrolase_51"/>
</dbReference>
<evidence type="ECO:0000256" key="5">
    <source>
        <dbReference type="ARBA" id="ARBA00022801"/>
    </source>
</evidence>
<evidence type="ECO:0000256" key="3">
    <source>
        <dbReference type="ARBA" id="ARBA00012670"/>
    </source>
</evidence>
<dbReference type="AlphaFoldDB" id="A0A815A2Q7"/>
<dbReference type="InterPro" id="IPR055235">
    <property type="entry name" value="ASD1_cat"/>
</dbReference>
<keyword evidence="4 7" id="KW-0732">Signal</keyword>
<evidence type="ECO:0000256" key="1">
    <source>
        <dbReference type="ARBA" id="ARBA00001462"/>
    </source>
</evidence>
<dbReference type="InterPro" id="IPR017853">
    <property type="entry name" value="GH"/>
</dbReference>
<gene>
    <name evidence="9" type="ORF">EDS130_LOCUS27938</name>
</gene>
<comment type="similarity">
    <text evidence="2">Belongs to the glycosyl hydrolase 51 family.</text>
</comment>
<evidence type="ECO:0000256" key="6">
    <source>
        <dbReference type="ARBA" id="ARBA00023180"/>
    </source>
</evidence>
<dbReference type="SUPFAM" id="SSF51445">
    <property type="entry name" value="(Trans)glycosidases"/>
    <property type="match status" value="1"/>
</dbReference>
<dbReference type="Pfam" id="PF06964">
    <property type="entry name" value="Alpha-L-AF_C"/>
    <property type="match status" value="1"/>
</dbReference>
<dbReference type="EMBL" id="CAJNOJ010000179">
    <property type="protein sequence ID" value="CAF1250366.1"/>
    <property type="molecule type" value="Genomic_DNA"/>
</dbReference>
<dbReference type="InterPro" id="IPR013780">
    <property type="entry name" value="Glyco_hydro_b"/>
</dbReference>
<dbReference type="Pfam" id="PF22848">
    <property type="entry name" value="ASD1_dom"/>
    <property type="match status" value="1"/>
</dbReference>
<keyword evidence="6" id="KW-0325">Glycoprotein</keyword>
<dbReference type="EC" id="3.2.1.55" evidence="3"/>
<evidence type="ECO:0000256" key="4">
    <source>
        <dbReference type="ARBA" id="ARBA00022729"/>
    </source>
</evidence>
<evidence type="ECO:0000256" key="2">
    <source>
        <dbReference type="ARBA" id="ARBA00007186"/>
    </source>
</evidence>
<comment type="catalytic activity">
    <reaction evidence="1">
        <text>Hydrolysis of terminal non-reducing alpha-L-arabinofuranoside residues in alpha-L-arabinosides.</text>
        <dbReference type="EC" id="3.2.1.55"/>
    </reaction>
</comment>
<evidence type="ECO:0000256" key="7">
    <source>
        <dbReference type="SAM" id="SignalP"/>
    </source>
</evidence>
<dbReference type="Gene3D" id="3.20.20.80">
    <property type="entry name" value="Glycosidases"/>
    <property type="match status" value="1"/>
</dbReference>
<feature type="signal peptide" evidence="7">
    <location>
        <begin position="1"/>
        <end position="25"/>
    </location>
</feature>
<sequence>MLTEKQMFPPVFGFVILFSITITFGSPVVTENNTNVVSLNIQNANNGQAIPPTMHGVILETNINRGDDGGLYAELIYNRAFQENGRSLDGWLRFGEGSITLSNNQSLSSALPVQMKFTLNETSTTPSGFKNGGYYGISIQPQNYTASFYYRPSTSAYIEGGKLTIGLSNLDGSNIYGAATIDVYNAPVSVWSNFSATISVFDAAQSTQNVFFVAFPPNSRGDFEFNLISCFPATFKNRTNGVRIDIAQAFADLKPGFVRLPGGNDLEGPTIPERFIWNNTIGPLQNRPGRRGTWVGYNTEGLGIIELLTFVEDIGATPVLAVYAGYSLDRKAVPQDQLQPYIDEVIDEIDFITAPADASRMGALRKHLGRSEPFDIKYVEIGNEDFVATSTYSYRWPAFHNALSQRYPNITFIATTTSSIPSPPAVDDHDYQPPQFFINNFRRYENIPRPKPKVLVGEFSTINARDSNSLPYPTLAGAVAESIYRIGFERNSDVIIGGCYAPVLQNVKATQWTPNLIPFNANLVVKSTSYLAQQMFGANLGNIILNSTATNSIMTHESVQKGGEGDGKLGNLYFTASKRTDSNTLIVKLVSVDRNDTLVNVQIQDSLASSEGVMYILAGGPGVDPSTLSNTIYNPNAVSIITKLIWATGGKFSITVPPWSVVVVNLPL</sequence>
<dbReference type="GO" id="GO:0046373">
    <property type="term" value="P:L-arabinose metabolic process"/>
    <property type="evidence" value="ECO:0007669"/>
    <property type="project" value="InterPro"/>
</dbReference>
<dbReference type="OrthoDB" id="406864at2759"/>
<dbReference type="GO" id="GO:0046556">
    <property type="term" value="F:alpha-L-arabinofuranosidase activity"/>
    <property type="evidence" value="ECO:0007669"/>
    <property type="project" value="UniProtKB-EC"/>
</dbReference>
<dbReference type="Gene3D" id="2.60.40.1180">
    <property type="entry name" value="Golgi alpha-mannosidase II"/>
    <property type="match status" value="1"/>
</dbReference>
<dbReference type="PANTHER" id="PTHR31776">
    <property type="entry name" value="ALPHA-L-ARABINOFURANOSIDASE 1"/>
    <property type="match status" value="1"/>
</dbReference>
<organism evidence="9 10">
    <name type="scientific">Adineta ricciae</name>
    <name type="common">Rotifer</name>
    <dbReference type="NCBI Taxonomy" id="249248"/>
    <lineage>
        <taxon>Eukaryota</taxon>
        <taxon>Metazoa</taxon>
        <taxon>Spiralia</taxon>
        <taxon>Gnathifera</taxon>
        <taxon>Rotifera</taxon>
        <taxon>Eurotatoria</taxon>
        <taxon>Bdelloidea</taxon>
        <taxon>Adinetida</taxon>
        <taxon>Adinetidae</taxon>
        <taxon>Adineta</taxon>
    </lineage>
</organism>
<accession>A0A815A2Q7</accession>
<dbReference type="SMART" id="SM00813">
    <property type="entry name" value="Alpha-L-AF_C"/>
    <property type="match status" value="1"/>
</dbReference>
<dbReference type="InterPro" id="IPR010720">
    <property type="entry name" value="Alpha-L-AF_C"/>
</dbReference>
<evidence type="ECO:0000313" key="10">
    <source>
        <dbReference type="Proteomes" id="UP000663852"/>
    </source>
</evidence>
<protein>
    <recommendedName>
        <fullName evidence="3">non-reducing end alpha-L-arabinofuranosidase</fullName>
        <ecNumber evidence="3">3.2.1.55</ecNumber>
    </recommendedName>
</protein>
<reference evidence="9" key="1">
    <citation type="submission" date="2021-02" db="EMBL/GenBank/DDBJ databases">
        <authorList>
            <person name="Nowell W R."/>
        </authorList>
    </citation>
    <scope>NUCLEOTIDE SEQUENCE</scope>
</reference>
<dbReference type="PANTHER" id="PTHR31776:SF0">
    <property type="entry name" value="ALPHA-L-ARABINOFURANOSIDASE 1"/>
    <property type="match status" value="1"/>
</dbReference>